<reference evidence="3 4" key="1">
    <citation type="journal article" date="2010" name="Nature">
        <title>The Ectocarpus genome and the independent evolution of multicellularity in brown algae.</title>
        <authorList>
            <person name="Cock J.M."/>
            <person name="Sterck L."/>
            <person name="Rouze P."/>
            <person name="Scornet D."/>
            <person name="Allen A.E."/>
            <person name="Amoutzias G."/>
            <person name="Anthouard V."/>
            <person name="Artiguenave F."/>
            <person name="Aury J.M."/>
            <person name="Badger J.H."/>
            <person name="Beszteri B."/>
            <person name="Billiau K."/>
            <person name="Bonnet E."/>
            <person name="Bothwell J.H."/>
            <person name="Bowler C."/>
            <person name="Boyen C."/>
            <person name="Brownlee C."/>
            <person name="Carrano C.J."/>
            <person name="Charrier B."/>
            <person name="Cho G.Y."/>
            <person name="Coelho S.M."/>
            <person name="Collen J."/>
            <person name="Corre E."/>
            <person name="Da Silva C."/>
            <person name="Delage L."/>
            <person name="Delaroque N."/>
            <person name="Dittami S.M."/>
            <person name="Doulbeau S."/>
            <person name="Elias M."/>
            <person name="Farnham G."/>
            <person name="Gachon C.M."/>
            <person name="Gschloessl B."/>
            <person name="Heesch S."/>
            <person name="Jabbari K."/>
            <person name="Jubin C."/>
            <person name="Kawai H."/>
            <person name="Kimura K."/>
            <person name="Kloareg B."/>
            <person name="Kupper F.C."/>
            <person name="Lang D."/>
            <person name="Le Bail A."/>
            <person name="Leblanc C."/>
            <person name="Lerouge P."/>
            <person name="Lohr M."/>
            <person name="Lopez P.J."/>
            <person name="Martens C."/>
            <person name="Maumus F."/>
            <person name="Michel G."/>
            <person name="Miranda-Saavedra D."/>
            <person name="Morales J."/>
            <person name="Moreau H."/>
            <person name="Motomura T."/>
            <person name="Nagasato C."/>
            <person name="Napoli C.A."/>
            <person name="Nelson D.R."/>
            <person name="Nyvall-Collen P."/>
            <person name="Peters A.F."/>
            <person name="Pommier C."/>
            <person name="Potin P."/>
            <person name="Poulain J."/>
            <person name="Quesneville H."/>
            <person name="Read B."/>
            <person name="Rensing S.A."/>
            <person name="Ritter A."/>
            <person name="Rousvoal S."/>
            <person name="Samanta M."/>
            <person name="Samson G."/>
            <person name="Schroeder D.C."/>
            <person name="Segurens B."/>
            <person name="Strittmatter M."/>
            <person name="Tonon T."/>
            <person name="Tregear J.W."/>
            <person name="Valentin K."/>
            <person name="von Dassow P."/>
            <person name="Yamagishi T."/>
            <person name="Van de Peer Y."/>
            <person name="Wincker P."/>
        </authorList>
    </citation>
    <scope>NUCLEOTIDE SEQUENCE [LARGE SCALE GENOMIC DNA]</scope>
    <source>
        <strain evidence="4">Ec32 / CCAP1310/4</strain>
    </source>
</reference>
<gene>
    <name evidence="3" type="ORF">Esi_0341_0012</name>
</gene>
<evidence type="ECO:0000256" key="1">
    <source>
        <dbReference type="PROSITE-ProRule" id="PRU00283"/>
    </source>
</evidence>
<dbReference type="EMBL" id="FN648533">
    <property type="protein sequence ID" value="CBJ32463.1"/>
    <property type="molecule type" value="Genomic_DNA"/>
</dbReference>
<accession>D7FYC1</accession>
<dbReference type="Pfam" id="PF00225">
    <property type="entry name" value="Kinesin"/>
    <property type="match status" value="1"/>
</dbReference>
<dbReference type="GO" id="GO:0008017">
    <property type="term" value="F:microtubule binding"/>
    <property type="evidence" value="ECO:0007669"/>
    <property type="project" value="InterPro"/>
</dbReference>
<dbReference type="InterPro" id="IPR027417">
    <property type="entry name" value="P-loop_NTPase"/>
</dbReference>
<dbReference type="EMBL" id="FN649739">
    <property type="protein sequence ID" value="CBJ32463.1"/>
    <property type="molecule type" value="Genomic_DNA"/>
</dbReference>
<evidence type="ECO:0000313" key="4">
    <source>
        <dbReference type="Proteomes" id="UP000002630"/>
    </source>
</evidence>
<proteinExistence type="inferred from homology"/>
<comment type="similarity">
    <text evidence="1">Belongs to the TRAFAC class myosin-kinesin ATPase superfamily. Kinesin family.</text>
</comment>
<dbReference type="GO" id="GO:0007018">
    <property type="term" value="P:microtubule-based movement"/>
    <property type="evidence" value="ECO:0007669"/>
    <property type="project" value="InterPro"/>
</dbReference>
<dbReference type="AlphaFoldDB" id="D7FYC1"/>
<organism evidence="3 4">
    <name type="scientific">Ectocarpus siliculosus</name>
    <name type="common">Brown alga</name>
    <name type="synonym">Conferva siliculosa</name>
    <dbReference type="NCBI Taxonomy" id="2880"/>
    <lineage>
        <taxon>Eukaryota</taxon>
        <taxon>Sar</taxon>
        <taxon>Stramenopiles</taxon>
        <taxon>Ochrophyta</taxon>
        <taxon>PX clade</taxon>
        <taxon>Phaeophyceae</taxon>
        <taxon>Ectocarpales</taxon>
        <taxon>Ectocarpaceae</taxon>
        <taxon>Ectocarpus</taxon>
    </lineage>
</organism>
<dbReference type="GO" id="GO:0003777">
    <property type="term" value="F:microtubule motor activity"/>
    <property type="evidence" value="ECO:0007669"/>
    <property type="project" value="InterPro"/>
</dbReference>
<name>D7FYC1_ECTSI</name>
<dbReference type="GO" id="GO:0005524">
    <property type="term" value="F:ATP binding"/>
    <property type="evidence" value="ECO:0007669"/>
    <property type="project" value="InterPro"/>
</dbReference>
<dbReference type="InParanoid" id="D7FYC1"/>
<dbReference type="SUPFAM" id="SSF52540">
    <property type="entry name" value="P-loop containing nucleoside triphosphate hydrolases"/>
    <property type="match status" value="1"/>
</dbReference>
<dbReference type="OrthoDB" id="2113965at2759"/>
<dbReference type="Proteomes" id="UP000002630">
    <property type="component" value="Linkage Group LG14"/>
</dbReference>
<dbReference type="InterPro" id="IPR036961">
    <property type="entry name" value="Kinesin_motor_dom_sf"/>
</dbReference>
<protein>
    <recommendedName>
        <fullName evidence="2">Kinesin motor domain-containing protein</fullName>
    </recommendedName>
</protein>
<keyword evidence="4" id="KW-1185">Reference proteome</keyword>
<dbReference type="STRING" id="2880.D7FYC1"/>
<dbReference type="Gene3D" id="3.40.850.10">
    <property type="entry name" value="Kinesin motor domain"/>
    <property type="match status" value="1"/>
</dbReference>
<evidence type="ECO:0000313" key="3">
    <source>
        <dbReference type="EMBL" id="CBJ32463.1"/>
    </source>
</evidence>
<comment type="caution">
    <text evidence="1">Lacks conserved residue(s) required for the propagation of feature annotation.</text>
</comment>
<feature type="domain" description="Kinesin motor" evidence="2">
    <location>
        <begin position="1"/>
        <end position="212"/>
    </location>
</feature>
<evidence type="ECO:0000259" key="2">
    <source>
        <dbReference type="PROSITE" id="PS50067"/>
    </source>
</evidence>
<dbReference type="InterPro" id="IPR001752">
    <property type="entry name" value="Kinesin_motor_dom"/>
</dbReference>
<sequence>MPTACFVHLDDGPNPTATAATHAGGNKVAIDGRPHEVDGVFDARLDKDDDVFQEVLQIATEDAHRPVPLQAFVEDAVSTCTVVIGTNVGTKRSMFQGSDEDVDDSLGILGWVFDPVFQLLRDKAFGIQEGYYEFDVDVSFYEIFDEIITDLIKPDNLDLQVKLHPMRGFEVEGVSRTRIESPQDGRRLVKSGRINRRTQVGIGLGSDSVLEA</sequence>
<dbReference type="PROSITE" id="PS50067">
    <property type="entry name" value="KINESIN_MOTOR_2"/>
    <property type="match status" value="1"/>
</dbReference>